<proteinExistence type="predicted"/>
<dbReference type="InterPro" id="IPR013096">
    <property type="entry name" value="Cupin_2"/>
</dbReference>
<name>D9WH74_9ACTN</name>
<dbReference type="HOGENOM" id="CLU_072993_1_4_11"/>
<sequence length="155" mass="16530">MQPPVPNLPLLTRSRKAVVEHITETATIKAPAERFTGDVYLNPIEAPSDPARLSSALVRFTPGARTNWHSHAKGQVLYITDGVGLVGTRDGHVARVSAGETVKCPAGEEHWHGATDTTLLAHIAMVVGDESGDGTTWLEPVTDEQYTAALATVGR</sequence>
<dbReference type="AlphaFoldDB" id="D9WH74"/>
<dbReference type="PANTHER" id="PTHR43698">
    <property type="entry name" value="RIBD C-TERMINAL DOMAIN CONTAINING PROTEIN"/>
    <property type="match status" value="1"/>
</dbReference>
<reference evidence="2 3" key="1">
    <citation type="submission" date="2009-02" db="EMBL/GenBank/DDBJ databases">
        <title>Annotation of Streptomyces hygroscopicus strain ATCC 53653.</title>
        <authorList>
            <consortium name="The Broad Institute Genome Sequencing Platform"/>
            <consortium name="Broad Institute Microbial Sequencing Center"/>
            <person name="Fischbach M."/>
            <person name="Godfrey P."/>
            <person name="Ward D."/>
            <person name="Young S."/>
            <person name="Zeng Q."/>
            <person name="Koehrsen M."/>
            <person name="Alvarado L."/>
            <person name="Berlin A.M."/>
            <person name="Bochicchio J."/>
            <person name="Borenstein D."/>
            <person name="Chapman S.B."/>
            <person name="Chen Z."/>
            <person name="Engels R."/>
            <person name="Freedman E."/>
            <person name="Gellesch M."/>
            <person name="Goldberg J."/>
            <person name="Griggs A."/>
            <person name="Gujja S."/>
            <person name="Heilman E.R."/>
            <person name="Heiman D.I."/>
            <person name="Hepburn T.A."/>
            <person name="Howarth C."/>
            <person name="Jen D."/>
            <person name="Larson L."/>
            <person name="Lewis B."/>
            <person name="Mehta T."/>
            <person name="Park D."/>
            <person name="Pearson M."/>
            <person name="Richards J."/>
            <person name="Roberts A."/>
            <person name="Saif S."/>
            <person name="Shea T.D."/>
            <person name="Shenoy N."/>
            <person name="Sisk P."/>
            <person name="Stolte C."/>
            <person name="Sykes S.N."/>
            <person name="Thomson T."/>
            <person name="Walk T."/>
            <person name="White J."/>
            <person name="Yandava C."/>
            <person name="Straight P."/>
            <person name="Clardy J."/>
            <person name="Hung D."/>
            <person name="Kolter R."/>
            <person name="Mekalanos J."/>
            <person name="Walker S."/>
            <person name="Walsh C.T."/>
            <person name="Wieland-Brown L.C."/>
            <person name="Haas B."/>
            <person name="Nusbaum C."/>
            <person name="Birren B."/>
        </authorList>
    </citation>
    <scope>NUCLEOTIDE SEQUENCE [LARGE SCALE GENOMIC DNA]</scope>
    <source>
        <strain evidence="2 3">ATCC 53653</strain>
    </source>
</reference>
<dbReference type="InterPro" id="IPR014710">
    <property type="entry name" value="RmlC-like_jellyroll"/>
</dbReference>
<dbReference type="InterPro" id="IPR047263">
    <property type="entry name" value="HNL-like_cupin"/>
</dbReference>
<dbReference type="STRING" id="457427.SSOG_08714"/>
<evidence type="ECO:0000313" key="2">
    <source>
        <dbReference type="EMBL" id="EFL29000.1"/>
    </source>
</evidence>
<evidence type="ECO:0000313" key="3">
    <source>
        <dbReference type="Proteomes" id="UP000003963"/>
    </source>
</evidence>
<gene>
    <name evidence="2" type="ORF">SSOG_08714</name>
</gene>
<dbReference type="Pfam" id="PF07883">
    <property type="entry name" value="Cupin_2"/>
    <property type="match status" value="1"/>
</dbReference>
<dbReference type="InterPro" id="IPR011051">
    <property type="entry name" value="RmlC_Cupin_sf"/>
</dbReference>
<feature type="domain" description="Cupin type-2" evidence="1">
    <location>
        <begin position="57"/>
        <end position="118"/>
    </location>
</feature>
<keyword evidence="3" id="KW-1185">Reference proteome</keyword>
<accession>D9WH74</accession>
<dbReference type="EMBL" id="GG657754">
    <property type="protein sequence ID" value="EFL29000.1"/>
    <property type="molecule type" value="Genomic_DNA"/>
</dbReference>
<dbReference type="CDD" id="cd02233">
    <property type="entry name" value="cupin_HNL-like"/>
    <property type="match status" value="1"/>
</dbReference>
<protein>
    <submittedName>
        <fullName evidence="2">Cupin domain-containing protein</fullName>
    </submittedName>
</protein>
<organism evidence="2 3">
    <name type="scientific">Streptomyces himastatinicus ATCC 53653</name>
    <dbReference type="NCBI Taxonomy" id="457427"/>
    <lineage>
        <taxon>Bacteria</taxon>
        <taxon>Bacillati</taxon>
        <taxon>Actinomycetota</taxon>
        <taxon>Actinomycetes</taxon>
        <taxon>Kitasatosporales</taxon>
        <taxon>Streptomycetaceae</taxon>
        <taxon>Streptomyces</taxon>
        <taxon>Streptomyces violaceusniger group</taxon>
    </lineage>
</organism>
<dbReference type="Gene3D" id="2.60.120.10">
    <property type="entry name" value="Jelly Rolls"/>
    <property type="match status" value="1"/>
</dbReference>
<dbReference type="PANTHER" id="PTHR43698:SF1">
    <property type="entry name" value="BLL4564 PROTEIN"/>
    <property type="match status" value="1"/>
</dbReference>
<dbReference type="SUPFAM" id="SSF51182">
    <property type="entry name" value="RmlC-like cupins"/>
    <property type="match status" value="1"/>
</dbReference>
<evidence type="ECO:0000259" key="1">
    <source>
        <dbReference type="Pfam" id="PF07883"/>
    </source>
</evidence>
<dbReference type="Proteomes" id="UP000003963">
    <property type="component" value="Unassembled WGS sequence"/>
</dbReference>